<dbReference type="AlphaFoldDB" id="A0A848EJ72"/>
<reference evidence="4 5" key="1">
    <citation type="submission" date="2020-03" db="EMBL/GenBank/DDBJ databases">
        <authorList>
            <person name="Sun Q."/>
        </authorList>
    </citation>
    <scope>NUCLEOTIDE SEQUENCE [LARGE SCALE GENOMIC DNA]</scope>
    <source>
        <strain evidence="4 5">JC162</strain>
    </source>
</reference>
<keyword evidence="1" id="KW-0472">Membrane</keyword>
<dbReference type="InterPro" id="IPR058718">
    <property type="entry name" value="Agl6_TM_C"/>
</dbReference>
<keyword evidence="4" id="KW-0808">Transferase</keyword>
<feature type="domain" description="Low-salt glycan biosynthesis hexosyltransferase Agl6 C-terminal transmembrane region" evidence="3">
    <location>
        <begin position="298"/>
        <end position="391"/>
    </location>
</feature>
<comment type="caution">
    <text evidence="4">The sequence shown here is derived from an EMBL/GenBank/DDBJ whole genome shotgun (WGS) entry which is preliminary data.</text>
</comment>
<accession>A0A848EJ72</accession>
<keyword evidence="1" id="KW-1133">Transmembrane helix</keyword>
<feature type="transmembrane region" description="Helical" evidence="1">
    <location>
        <begin position="244"/>
        <end position="268"/>
    </location>
</feature>
<proteinExistence type="predicted"/>
<gene>
    <name evidence="4" type="ORF">GWK16_22450</name>
</gene>
<evidence type="ECO:0000313" key="4">
    <source>
        <dbReference type="EMBL" id="NMJ44026.1"/>
    </source>
</evidence>
<name>A0A848EJ72_9PROT</name>
<dbReference type="Pfam" id="PF00535">
    <property type="entry name" value="Glycos_transf_2"/>
    <property type="match status" value="1"/>
</dbReference>
<dbReference type="PANTHER" id="PTHR48090">
    <property type="entry name" value="UNDECAPRENYL-PHOSPHATE 4-DEOXY-4-FORMAMIDO-L-ARABINOSE TRANSFERASE-RELATED"/>
    <property type="match status" value="1"/>
</dbReference>
<feature type="transmembrane region" description="Helical" evidence="1">
    <location>
        <begin position="280"/>
        <end position="300"/>
    </location>
</feature>
<dbReference type="SUPFAM" id="SSF53448">
    <property type="entry name" value="Nucleotide-diphospho-sugar transferases"/>
    <property type="match status" value="1"/>
</dbReference>
<evidence type="ECO:0000259" key="3">
    <source>
        <dbReference type="Pfam" id="PF26629"/>
    </source>
</evidence>
<dbReference type="InterPro" id="IPR029044">
    <property type="entry name" value="Nucleotide-diphossugar_trans"/>
</dbReference>
<dbReference type="Proteomes" id="UP000548582">
    <property type="component" value="Unassembled WGS sequence"/>
</dbReference>
<dbReference type="PANTHER" id="PTHR48090:SF7">
    <property type="entry name" value="RFBJ PROTEIN"/>
    <property type="match status" value="1"/>
</dbReference>
<dbReference type="InterPro" id="IPR050256">
    <property type="entry name" value="Glycosyltransferase_2"/>
</dbReference>
<dbReference type="EMBL" id="JABBKX010000011">
    <property type="protein sequence ID" value="NMJ44026.1"/>
    <property type="molecule type" value="Genomic_DNA"/>
</dbReference>
<dbReference type="Pfam" id="PF26629">
    <property type="entry name" value="GT2_TM_C"/>
    <property type="match status" value="1"/>
</dbReference>
<dbReference type="CDD" id="cd04179">
    <property type="entry name" value="DPM_DPG-synthase_like"/>
    <property type="match status" value="1"/>
</dbReference>
<feature type="transmembrane region" description="Helical" evidence="1">
    <location>
        <begin position="362"/>
        <end position="390"/>
    </location>
</feature>
<feature type="domain" description="Glycosyltransferase 2-like" evidence="2">
    <location>
        <begin position="19"/>
        <end position="178"/>
    </location>
</feature>
<keyword evidence="1" id="KW-0812">Transmembrane</keyword>
<keyword evidence="5" id="KW-1185">Reference proteome</keyword>
<dbReference type="Gene3D" id="3.90.550.10">
    <property type="entry name" value="Spore Coat Polysaccharide Biosynthesis Protein SpsA, Chain A"/>
    <property type="match status" value="1"/>
</dbReference>
<organism evidence="4 5">
    <name type="scientific">Neoroseomonas marina</name>
    <dbReference type="NCBI Taxonomy" id="1232220"/>
    <lineage>
        <taxon>Bacteria</taxon>
        <taxon>Pseudomonadati</taxon>
        <taxon>Pseudomonadota</taxon>
        <taxon>Alphaproteobacteria</taxon>
        <taxon>Acetobacterales</taxon>
        <taxon>Acetobacteraceae</taxon>
        <taxon>Neoroseomonas</taxon>
    </lineage>
</organism>
<dbReference type="GO" id="GO:0016740">
    <property type="term" value="F:transferase activity"/>
    <property type="evidence" value="ECO:0007669"/>
    <property type="project" value="UniProtKB-KW"/>
</dbReference>
<feature type="transmembrane region" description="Helical" evidence="1">
    <location>
        <begin position="328"/>
        <end position="350"/>
    </location>
</feature>
<evidence type="ECO:0000256" key="1">
    <source>
        <dbReference type="SAM" id="Phobius"/>
    </source>
</evidence>
<protein>
    <submittedName>
        <fullName evidence="4">Glycosyltransferase family 2 protein</fullName>
    </submittedName>
</protein>
<evidence type="ECO:0000259" key="2">
    <source>
        <dbReference type="Pfam" id="PF00535"/>
    </source>
</evidence>
<dbReference type="RefSeq" id="WP_170056218.1">
    <property type="nucleotide sequence ID" value="NZ_JABBKX010000011.1"/>
</dbReference>
<dbReference type="InterPro" id="IPR001173">
    <property type="entry name" value="Glyco_trans_2-like"/>
</dbReference>
<evidence type="ECO:0000313" key="5">
    <source>
        <dbReference type="Proteomes" id="UP000548582"/>
    </source>
</evidence>
<sequence length="400" mass="42855">MDTATRPGSASDGGTVELTILMPCLNEAETLGVCVRKAMDYLARSGVRGEVLVADNGSADGSQAIAEGLGARVLPVPERGYGAALIAGIRAARGRYVIMGDSDDSYDFTALDPFVAKLREGYELVMGNRFRGGIKPGAMPPLHRYLGNPVLSTVGRVFFHSPVRDFHCGLRGFNRDAMLALDLRLPGMEFASEMVVKATVKGLRITEVPTTLSPDGRSRPPHLRSWRDGWRHLRFLLAFCPRWLFLYPGAALFLLGAVGMALLLPGSLHLGRVTLDVHTLLYASGAMVMGFQAVQFWVFARIYGAQEGVVPEDPRLTAALRRFGLEPALIVAAVLVVLGLGLGVAAVAIWGAERFGPLTGMAAMRVTIASVTSMLLGLQLAFGAFFVALLGMMRAKGPEA</sequence>